<dbReference type="EMBL" id="FOAZ01000002">
    <property type="protein sequence ID" value="SEK54368.1"/>
    <property type="molecule type" value="Genomic_DNA"/>
</dbReference>
<dbReference type="PANTHER" id="PTHR34070:SF1">
    <property type="entry name" value="DNA ALKYLATION REPAIR PROTEIN"/>
    <property type="match status" value="1"/>
</dbReference>
<keyword evidence="2" id="KW-1185">Reference proteome</keyword>
<dbReference type="Gene3D" id="1.25.40.290">
    <property type="entry name" value="ARM repeat domains"/>
    <property type="match status" value="1"/>
</dbReference>
<name>A0A1H7HW20_STRJI</name>
<dbReference type="eggNOG" id="COG4912">
    <property type="taxonomic scope" value="Bacteria"/>
</dbReference>
<dbReference type="AlphaFoldDB" id="A0A1H7HW20"/>
<accession>A0A1H7HW20</accession>
<dbReference type="RefSeq" id="WP_042443618.1">
    <property type="nucleotide sequence ID" value="NZ_BBPN01000005.1"/>
</dbReference>
<dbReference type="STRING" id="235985.SAMN05414137_102380"/>
<dbReference type="SUPFAM" id="SSF48371">
    <property type="entry name" value="ARM repeat"/>
    <property type="match status" value="1"/>
</dbReference>
<evidence type="ECO:0000313" key="1">
    <source>
        <dbReference type="EMBL" id="SEK54368.1"/>
    </source>
</evidence>
<dbReference type="InterPro" id="IPR016024">
    <property type="entry name" value="ARM-type_fold"/>
</dbReference>
<dbReference type="Pfam" id="PF08713">
    <property type="entry name" value="DNA_alkylation"/>
    <property type="match status" value="1"/>
</dbReference>
<dbReference type="InterPro" id="IPR014825">
    <property type="entry name" value="DNA_alkylation"/>
</dbReference>
<protein>
    <submittedName>
        <fullName evidence="1">3-methyladenine DNA glycosylase AlkD</fullName>
    </submittedName>
</protein>
<proteinExistence type="predicted"/>
<dbReference type="Proteomes" id="UP000183015">
    <property type="component" value="Unassembled WGS sequence"/>
</dbReference>
<reference evidence="2" key="1">
    <citation type="submission" date="2016-10" db="EMBL/GenBank/DDBJ databases">
        <authorList>
            <person name="Varghese N."/>
        </authorList>
    </citation>
    <scope>NUCLEOTIDE SEQUENCE [LARGE SCALE GENOMIC DNA]</scope>
    <source>
        <strain evidence="2">DSM 45096 / BCRC 16803 / CGMCC 4.1857 / CIP 109030 / JCM 12277 / KCTC 19219 / NBRC 100920 / 33214</strain>
    </source>
</reference>
<dbReference type="Gene3D" id="1.20.1660.10">
    <property type="entry name" value="Hypothetical protein (EF3068)"/>
    <property type="match status" value="1"/>
</dbReference>
<dbReference type="CDD" id="cd07064">
    <property type="entry name" value="AlkD_like_1"/>
    <property type="match status" value="1"/>
</dbReference>
<dbReference type="OrthoDB" id="9775346at2"/>
<dbReference type="PANTHER" id="PTHR34070">
    <property type="entry name" value="ARMADILLO-TYPE FOLD"/>
    <property type="match status" value="1"/>
</dbReference>
<sequence>MLVDPEHVTEPPCPPSPAGEQIVRRLREVYPSGADPDQAVRQAAYLRDQFPFLGLPTPGRRALSRTVLSGAARPDQDVCASVALRAWRLPEREYQYFAVDYLRRHVKVCDASFLPVAAYLIVTRSWWDTVDHLAAHVVGRLVAADPTLTAEMDRWITATDLWLARTALLHQLTYRQDTDAERLFDYCRIQSGHRDFFVRKAIGWALRTYATTDPDAVRSFLAAEGNRLSPLSIREAAKHLG</sequence>
<gene>
    <name evidence="1" type="ORF">SAMN05414137_102380</name>
</gene>
<organism evidence="1 2">
    <name type="scientific">Streptacidiphilus jiangxiensis</name>
    <dbReference type="NCBI Taxonomy" id="235985"/>
    <lineage>
        <taxon>Bacteria</taxon>
        <taxon>Bacillati</taxon>
        <taxon>Actinomycetota</taxon>
        <taxon>Actinomycetes</taxon>
        <taxon>Kitasatosporales</taxon>
        <taxon>Streptomycetaceae</taxon>
        <taxon>Streptacidiphilus</taxon>
    </lineage>
</organism>
<evidence type="ECO:0000313" key="2">
    <source>
        <dbReference type="Proteomes" id="UP000183015"/>
    </source>
</evidence>